<dbReference type="Pfam" id="PF00646">
    <property type="entry name" value="F-box"/>
    <property type="match status" value="1"/>
</dbReference>
<name>A0A1R3IG84_9ROSI</name>
<organism evidence="3 4">
    <name type="scientific">Corchorus olitorius</name>
    <dbReference type="NCBI Taxonomy" id="93759"/>
    <lineage>
        <taxon>Eukaryota</taxon>
        <taxon>Viridiplantae</taxon>
        <taxon>Streptophyta</taxon>
        <taxon>Embryophyta</taxon>
        <taxon>Tracheophyta</taxon>
        <taxon>Spermatophyta</taxon>
        <taxon>Magnoliopsida</taxon>
        <taxon>eudicotyledons</taxon>
        <taxon>Gunneridae</taxon>
        <taxon>Pentapetalae</taxon>
        <taxon>rosids</taxon>
        <taxon>malvids</taxon>
        <taxon>Malvales</taxon>
        <taxon>Malvaceae</taxon>
        <taxon>Grewioideae</taxon>
        <taxon>Apeibeae</taxon>
        <taxon>Corchorus</taxon>
    </lineage>
</organism>
<dbReference type="InterPro" id="IPR006527">
    <property type="entry name" value="F-box-assoc_dom_typ1"/>
</dbReference>
<sequence length="390" mass="45682">MSRRSTMSTDDFNDDLLAEILLRQPVKSILRFKSVSKAWCSLLENPLFVSEYDVNYLNKKKKSSHLLIIQNHLDEHLFCDRIRMRLFDDQTLTSYQDLIPQLPPSIDRRPLGVTVHDGVLCLLHNSYRDMTLWNPVTREFRLVPKICHEKIRPTTELWNKFSGFGSDSSSSEFKVIQCYFYFDSMNKKRALEPPRHYFVYRVSTNSWIEIRGKHVEAANAIQHIPYASRSNGCVKGVHYWVGNKRDGGDLSILAFHFSAEVFESIDFPSSRRQGRGALLRLPDEDRISLWIPPNNADDIGGIGDVWLLNKDDKGQYFWTKLLRINDHFPQIGRMLRFWNNNEVFINIRSADHVFLCNLETEKLGDVEIKMKEDWVLFGIYTYEKSVSYWL</sequence>
<evidence type="ECO:0000313" key="3">
    <source>
        <dbReference type="EMBL" id="OMO81598.1"/>
    </source>
</evidence>
<dbReference type="InterPro" id="IPR050796">
    <property type="entry name" value="SCF_F-box_component"/>
</dbReference>
<evidence type="ECO:0008006" key="5">
    <source>
        <dbReference type="Google" id="ProtNLM"/>
    </source>
</evidence>
<dbReference type="EMBL" id="AWUE01018252">
    <property type="protein sequence ID" value="OMO81598.1"/>
    <property type="molecule type" value="Genomic_DNA"/>
</dbReference>
<accession>A0A1R3IG84</accession>
<evidence type="ECO:0000259" key="1">
    <source>
        <dbReference type="Pfam" id="PF00646"/>
    </source>
</evidence>
<dbReference type="InterPro" id="IPR001810">
    <property type="entry name" value="F-box_dom"/>
</dbReference>
<comment type="caution">
    <text evidence="3">The sequence shown here is derived from an EMBL/GenBank/DDBJ whole genome shotgun (WGS) entry which is preliminary data.</text>
</comment>
<gene>
    <name evidence="3" type="ORF">COLO4_23481</name>
</gene>
<dbReference type="InterPro" id="IPR036047">
    <property type="entry name" value="F-box-like_dom_sf"/>
</dbReference>
<keyword evidence="4" id="KW-1185">Reference proteome</keyword>
<dbReference type="InterPro" id="IPR017451">
    <property type="entry name" value="F-box-assoc_interact_dom"/>
</dbReference>
<evidence type="ECO:0000259" key="2">
    <source>
        <dbReference type="Pfam" id="PF07734"/>
    </source>
</evidence>
<proteinExistence type="predicted"/>
<dbReference type="CDD" id="cd22157">
    <property type="entry name" value="F-box_AtFBW1-like"/>
    <property type="match status" value="1"/>
</dbReference>
<reference evidence="4" key="1">
    <citation type="submission" date="2013-09" db="EMBL/GenBank/DDBJ databases">
        <title>Corchorus olitorius genome sequencing.</title>
        <authorList>
            <person name="Alam M."/>
            <person name="Haque M.S."/>
            <person name="Islam M.S."/>
            <person name="Emdad E.M."/>
            <person name="Islam M.M."/>
            <person name="Ahmed B."/>
            <person name="Halim A."/>
            <person name="Hossen Q.M.M."/>
            <person name="Hossain M.Z."/>
            <person name="Ahmed R."/>
            <person name="Khan M.M."/>
            <person name="Islam R."/>
            <person name="Rashid M.M."/>
            <person name="Khan S.A."/>
            <person name="Rahman M.S."/>
            <person name="Alam M."/>
            <person name="Yahiya A.S."/>
            <person name="Khan M.S."/>
            <person name="Azam M.S."/>
            <person name="Haque T."/>
            <person name="Lashkar M.Z.H."/>
            <person name="Akhand A.I."/>
            <person name="Morshed G."/>
            <person name="Roy S."/>
            <person name="Uddin K.S."/>
            <person name="Rabeya T."/>
            <person name="Hossain A.S."/>
            <person name="Chowdhury A."/>
            <person name="Snigdha A.R."/>
            <person name="Mortoza M.S."/>
            <person name="Matin S.A."/>
            <person name="Hoque S.M.E."/>
            <person name="Islam M.K."/>
            <person name="Roy D.K."/>
            <person name="Haider R."/>
            <person name="Moosa M.M."/>
            <person name="Elias S.M."/>
            <person name="Hasan A.M."/>
            <person name="Jahan S."/>
            <person name="Shafiuddin M."/>
            <person name="Mahmood N."/>
            <person name="Shommy N.S."/>
        </authorList>
    </citation>
    <scope>NUCLEOTIDE SEQUENCE [LARGE SCALE GENOMIC DNA]</scope>
    <source>
        <strain evidence="4">cv. O-4</strain>
    </source>
</reference>
<dbReference type="PANTHER" id="PTHR31672:SF13">
    <property type="entry name" value="F-BOX PROTEIN CPR30-LIKE"/>
    <property type="match status" value="1"/>
</dbReference>
<dbReference type="Proteomes" id="UP000187203">
    <property type="component" value="Unassembled WGS sequence"/>
</dbReference>
<dbReference type="Pfam" id="PF07734">
    <property type="entry name" value="FBA_1"/>
    <property type="match status" value="1"/>
</dbReference>
<dbReference type="OrthoDB" id="1052690at2759"/>
<protein>
    <recommendedName>
        <fullName evidence="5">F-box domain-containing protein</fullName>
    </recommendedName>
</protein>
<evidence type="ECO:0000313" key="4">
    <source>
        <dbReference type="Proteomes" id="UP000187203"/>
    </source>
</evidence>
<feature type="domain" description="F-box" evidence="1">
    <location>
        <begin position="11"/>
        <end position="48"/>
    </location>
</feature>
<feature type="domain" description="F-box associated beta-propeller type 1" evidence="2">
    <location>
        <begin position="114"/>
        <end position="362"/>
    </location>
</feature>
<dbReference type="AlphaFoldDB" id="A0A1R3IG84"/>
<dbReference type="SUPFAM" id="SSF81383">
    <property type="entry name" value="F-box domain"/>
    <property type="match status" value="1"/>
</dbReference>
<dbReference type="NCBIfam" id="TIGR01640">
    <property type="entry name" value="F_box_assoc_1"/>
    <property type="match status" value="1"/>
</dbReference>
<dbReference type="PANTHER" id="PTHR31672">
    <property type="entry name" value="BNACNNG10540D PROTEIN"/>
    <property type="match status" value="1"/>
</dbReference>